<dbReference type="OrthoDB" id="9776369at2"/>
<accession>A0A0K8P9I6</accession>
<dbReference type="GO" id="GO:0016887">
    <property type="term" value="F:ATP hydrolysis activity"/>
    <property type="evidence" value="ECO:0007669"/>
    <property type="project" value="InterPro"/>
</dbReference>
<feature type="domain" description="ABC transporter" evidence="6">
    <location>
        <begin position="3"/>
        <end position="235"/>
    </location>
</feature>
<dbReference type="GO" id="GO:0015658">
    <property type="term" value="F:branched-chain amino acid transmembrane transporter activity"/>
    <property type="evidence" value="ECO:0007669"/>
    <property type="project" value="InterPro"/>
</dbReference>
<evidence type="ECO:0000259" key="6">
    <source>
        <dbReference type="PROSITE" id="PS50893"/>
    </source>
</evidence>
<dbReference type="InterPro" id="IPR030660">
    <property type="entry name" value="ABC_branched_ATPase_LivF/BraG"/>
</dbReference>
<evidence type="ECO:0000256" key="2">
    <source>
        <dbReference type="ARBA" id="ARBA00022448"/>
    </source>
</evidence>
<dbReference type="InterPro" id="IPR017871">
    <property type="entry name" value="ABC_transporter-like_CS"/>
</dbReference>
<dbReference type="PROSITE" id="PS50893">
    <property type="entry name" value="ABC_TRANSPORTER_2"/>
    <property type="match status" value="1"/>
</dbReference>
<dbReference type="Proteomes" id="UP000053370">
    <property type="component" value="Unassembled WGS sequence"/>
</dbReference>
<dbReference type="AlphaFoldDB" id="A0A0K8P9I6"/>
<dbReference type="PANTHER" id="PTHR43820:SF4">
    <property type="entry name" value="HIGH-AFFINITY BRANCHED-CHAIN AMINO ACID TRANSPORT ATP-BINDING PROTEIN LIVF"/>
    <property type="match status" value="1"/>
</dbReference>
<dbReference type="PATRIC" id="fig|1678840.3.peg.261"/>
<evidence type="ECO:0000256" key="4">
    <source>
        <dbReference type="ARBA" id="ARBA00022840"/>
    </source>
</evidence>
<evidence type="ECO:0000313" key="8">
    <source>
        <dbReference type="Proteomes" id="UP000053370"/>
    </source>
</evidence>
<evidence type="ECO:0000256" key="1">
    <source>
        <dbReference type="ARBA" id="ARBA00005417"/>
    </source>
</evidence>
<comment type="similarity">
    <text evidence="1">Belongs to the ABC transporter superfamily.</text>
</comment>
<gene>
    <name evidence="7" type="ORF">ATC1_11223</name>
</gene>
<proteinExistence type="inferred from homology"/>
<dbReference type="EMBL" id="DF968179">
    <property type="protein sequence ID" value="GAP39296.1"/>
    <property type="molecule type" value="Genomic_DNA"/>
</dbReference>
<dbReference type="SMART" id="SM00382">
    <property type="entry name" value="AAA"/>
    <property type="match status" value="1"/>
</dbReference>
<dbReference type="InterPro" id="IPR003439">
    <property type="entry name" value="ABC_transporter-like_ATP-bd"/>
</dbReference>
<keyword evidence="5" id="KW-0029">Amino-acid transport</keyword>
<organism evidence="7">
    <name type="scientific">Flexilinea flocculi</name>
    <dbReference type="NCBI Taxonomy" id="1678840"/>
    <lineage>
        <taxon>Bacteria</taxon>
        <taxon>Bacillati</taxon>
        <taxon>Chloroflexota</taxon>
        <taxon>Anaerolineae</taxon>
        <taxon>Anaerolineales</taxon>
        <taxon>Anaerolineaceae</taxon>
        <taxon>Flexilinea</taxon>
    </lineage>
</organism>
<dbReference type="InterPro" id="IPR003593">
    <property type="entry name" value="AAA+_ATPase"/>
</dbReference>
<dbReference type="InterPro" id="IPR052156">
    <property type="entry name" value="BCAA_Transport_ATP-bd_LivF"/>
</dbReference>
<sequence length="235" mass="25787">MLLEVNDLHVNYGAIKAVKGISFYVEKGEIVTLIGANGAGKTTTLRTITGLEHAASGTIHFKDKDITNIAPHRIVEMGITHVPEGRRIFTNLTVMENLKMAALLRKDPEGKKASYEEVFELFPRLKERRMQPSITLSGGEQQMLAVGRAIVTGGDLVVLDEPSMGLAPKIVDEIFEVIQRMNQEGKTILLNEQNAFMALSVANRAYVLETGNITIEGPAKDLLTDPRVKEAYLGS</sequence>
<dbReference type="SUPFAM" id="SSF52540">
    <property type="entry name" value="P-loop containing nucleoside triphosphate hydrolases"/>
    <property type="match status" value="1"/>
</dbReference>
<dbReference type="GO" id="GO:0015807">
    <property type="term" value="P:L-amino acid transport"/>
    <property type="evidence" value="ECO:0007669"/>
    <property type="project" value="TreeGrafter"/>
</dbReference>
<name>A0A0K8P9I6_9CHLR</name>
<dbReference type="RefSeq" id="WP_062277325.1">
    <property type="nucleotide sequence ID" value="NZ_DF968179.1"/>
</dbReference>
<dbReference type="GO" id="GO:0005524">
    <property type="term" value="F:ATP binding"/>
    <property type="evidence" value="ECO:0007669"/>
    <property type="project" value="UniProtKB-KW"/>
</dbReference>
<dbReference type="STRING" id="1678840.ATC1_11223"/>
<keyword evidence="8" id="KW-1185">Reference proteome</keyword>
<evidence type="ECO:0000313" key="7">
    <source>
        <dbReference type="EMBL" id="GAP39296.1"/>
    </source>
</evidence>
<keyword evidence="2" id="KW-0813">Transport</keyword>
<evidence type="ECO:0000256" key="3">
    <source>
        <dbReference type="ARBA" id="ARBA00022741"/>
    </source>
</evidence>
<dbReference type="PIRSF" id="PIRSF039137">
    <property type="entry name" value="ABC_branched_ATPase"/>
    <property type="match status" value="1"/>
</dbReference>
<keyword evidence="4 7" id="KW-0067">ATP-binding</keyword>
<dbReference type="PANTHER" id="PTHR43820">
    <property type="entry name" value="HIGH-AFFINITY BRANCHED-CHAIN AMINO ACID TRANSPORT ATP-BINDING PROTEIN LIVF"/>
    <property type="match status" value="1"/>
</dbReference>
<dbReference type="PROSITE" id="PS00211">
    <property type="entry name" value="ABC_TRANSPORTER_1"/>
    <property type="match status" value="1"/>
</dbReference>
<protein>
    <submittedName>
        <fullName evidence="7">Amino acid/amide ABC transporter ATP-binding protein 2, HAAT family</fullName>
    </submittedName>
</protein>
<dbReference type="Pfam" id="PF00005">
    <property type="entry name" value="ABC_tran"/>
    <property type="match status" value="1"/>
</dbReference>
<evidence type="ECO:0000256" key="5">
    <source>
        <dbReference type="ARBA" id="ARBA00022970"/>
    </source>
</evidence>
<keyword evidence="3" id="KW-0547">Nucleotide-binding</keyword>
<dbReference type="CDD" id="cd03224">
    <property type="entry name" value="ABC_TM1139_LivF_branched"/>
    <property type="match status" value="1"/>
</dbReference>
<dbReference type="Gene3D" id="3.40.50.300">
    <property type="entry name" value="P-loop containing nucleotide triphosphate hydrolases"/>
    <property type="match status" value="1"/>
</dbReference>
<dbReference type="InterPro" id="IPR027417">
    <property type="entry name" value="P-loop_NTPase"/>
</dbReference>
<reference evidence="7" key="1">
    <citation type="journal article" date="2015" name="Genome Announc.">
        <title>Draft Genome Sequence of Anaerolineae Strain TC1, a Novel Isolate from a Methanogenic Wastewater Treatment System.</title>
        <authorList>
            <person name="Matsuura N."/>
            <person name="Tourlousse D.M."/>
            <person name="Sun L."/>
            <person name="Toyonaga M."/>
            <person name="Kuroda K."/>
            <person name="Ohashi A."/>
            <person name="Cruz R."/>
            <person name="Yamaguchi T."/>
            <person name="Sekiguchi Y."/>
        </authorList>
    </citation>
    <scope>NUCLEOTIDE SEQUENCE [LARGE SCALE GENOMIC DNA]</scope>
    <source>
        <strain evidence="7">TC1</strain>
    </source>
</reference>